<comment type="caution">
    <text evidence="2">The sequence shown here is derived from an EMBL/GenBank/DDBJ whole genome shotgun (WGS) entry which is preliminary data.</text>
</comment>
<name>A0A100WEK6_MYCCR</name>
<sequence length="101" mass="10453">MAKPLRVDPAQLQVTAESLSSHAESFTTTHSQAQSRAGGVALGASKAAAALPAMLSEWQTSATQFAAHHEKHADGHRVAAEAYTKTDSGAAEDIEAAGRDL</sequence>
<accession>A0A100WEK6</accession>
<keyword evidence="3" id="KW-1185">Reference proteome</keyword>
<dbReference type="AlphaFoldDB" id="A0A100WEK6"/>
<reference evidence="3" key="1">
    <citation type="journal article" date="2016" name="Genome Announc.">
        <title>Draft Genome Sequences of Five Rapidly Growing Mycobacterium Species, M. thermoresistibile, M. fortuitum subsp. acetamidolyticum, M. canariasense, M. brisbanense, and M. novocastrense.</title>
        <authorList>
            <person name="Katahira K."/>
            <person name="Ogura Y."/>
            <person name="Gotoh Y."/>
            <person name="Hayashi T."/>
        </authorList>
    </citation>
    <scope>NUCLEOTIDE SEQUENCE [LARGE SCALE GENOMIC DNA]</scope>
    <source>
        <strain evidence="3">JCM15298</strain>
    </source>
</reference>
<dbReference type="Gene3D" id="1.10.287.1060">
    <property type="entry name" value="ESAT-6-like"/>
    <property type="match status" value="1"/>
</dbReference>
<evidence type="ECO:0000313" key="2">
    <source>
        <dbReference type="EMBL" id="GAS97147.1"/>
    </source>
</evidence>
<reference evidence="3" key="2">
    <citation type="submission" date="2016-02" db="EMBL/GenBank/DDBJ databases">
        <title>Draft genome sequence of five rapidly growing Mycobacterium species.</title>
        <authorList>
            <person name="Katahira K."/>
            <person name="Gotou Y."/>
            <person name="Iida K."/>
            <person name="Ogura Y."/>
            <person name="Hayashi T."/>
        </authorList>
    </citation>
    <scope>NUCLEOTIDE SEQUENCE [LARGE SCALE GENOMIC DNA]</scope>
    <source>
        <strain evidence="3">JCM15298</strain>
    </source>
</reference>
<dbReference type="Proteomes" id="UP000069443">
    <property type="component" value="Unassembled WGS sequence"/>
</dbReference>
<gene>
    <name evidence="2" type="ORF">RMCC_4113</name>
</gene>
<dbReference type="EMBL" id="BCSY01000069">
    <property type="protein sequence ID" value="GAS97147.1"/>
    <property type="molecule type" value="Genomic_DNA"/>
</dbReference>
<feature type="region of interest" description="Disordered" evidence="1">
    <location>
        <begin position="16"/>
        <end position="39"/>
    </location>
</feature>
<dbReference type="OrthoDB" id="10000520at2"/>
<organism evidence="2 3">
    <name type="scientific">Mycolicibacterium canariasense</name>
    <name type="common">Mycobacterium canariasense</name>
    <dbReference type="NCBI Taxonomy" id="228230"/>
    <lineage>
        <taxon>Bacteria</taxon>
        <taxon>Bacillati</taxon>
        <taxon>Actinomycetota</taxon>
        <taxon>Actinomycetes</taxon>
        <taxon>Mycobacteriales</taxon>
        <taxon>Mycobacteriaceae</taxon>
        <taxon>Mycolicibacterium</taxon>
    </lineage>
</organism>
<dbReference type="SUPFAM" id="SSF140453">
    <property type="entry name" value="EsxAB dimer-like"/>
    <property type="match status" value="1"/>
</dbReference>
<evidence type="ECO:0000256" key="1">
    <source>
        <dbReference type="SAM" id="MobiDB-lite"/>
    </source>
</evidence>
<protein>
    <recommendedName>
        <fullName evidence="4">WXG100 family type VII secretion target</fullName>
    </recommendedName>
</protein>
<evidence type="ECO:0008006" key="4">
    <source>
        <dbReference type="Google" id="ProtNLM"/>
    </source>
</evidence>
<feature type="compositionally biased region" description="Polar residues" evidence="1">
    <location>
        <begin position="16"/>
        <end position="35"/>
    </location>
</feature>
<dbReference type="STRING" id="228230.RMCC_4113"/>
<dbReference type="InterPro" id="IPR010310">
    <property type="entry name" value="T7SS_ESAT-6-like"/>
</dbReference>
<dbReference type="InterPro" id="IPR036689">
    <property type="entry name" value="ESAT-6-like_sf"/>
</dbReference>
<dbReference type="Pfam" id="PF06013">
    <property type="entry name" value="WXG100"/>
    <property type="match status" value="1"/>
</dbReference>
<evidence type="ECO:0000313" key="3">
    <source>
        <dbReference type="Proteomes" id="UP000069443"/>
    </source>
</evidence>
<dbReference type="RefSeq" id="WP_062658076.1">
    <property type="nucleotide sequence ID" value="NZ_BCSY01000069.1"/>
</dbReference>
<proteinExistence type="predicted"/>
<feature type="region of interest" description="Disordered" evidence="1">
    <location>
        <begin position="82"/>
        <end position="101"/>
    </location>
</feature>